<dbReference type="HOGENOM" id="CLU_011799_0_0_10"/>
<dbReference type="InterPro" id="IPR027417">
    <property type="entry name" value="P-loop_NTPase"/>
</dbReference>
<dbReference type="InterPro" id="IPR050742">
    <property type="entry name" value="Helicase_Restrict-Modif_Enz"/>
</dbReference>
<name>F4KKK9_PORAD</name>
<dbReference type="REBASE" id="35624">
    <property type="entry name" value="Pas20707ORF990P"/>
</dbReference>
<gene>
    <name evidence="2" type="ordered locus">Poras_0991</name>
</gene>
<accession>F4KKK9</accession>
<dbReference type="InterPro" id="IPR006935">
    <property type="entry name" value="Helicase/UvrB_N"/>
</dbReference>
<dbReference type="GO" id="GO:0005524">
    <property type="term" value="F:ATP binding"/>
    <property type="evidence" value="ECO:0007669"/>
    <property type="project" value="InterPro"/>
</dbReference>
<dbReference type="EMBL" id="CP002689">
    <property type="protein sequence ID" value="AEE12934.1"/>
    <property type="molecule type" value="Genomic_DNA"/>
</dbReference>
<dbReference type="GO" id="GO:0005829">
    <property type="term" value="C:cytosol"/>
    <property type="evidence" value="ECO:0007669"/>
    <property type="project" value="TreeGrafter"/>
</dbReference>
<sequence>MQLQYKHQSFQEEAARSVVRAFQGQPKYDRYEHQMDQGECADSLVSTGFGNAPLQIPYETIRKNVRTIQIEQGIKPIDQLEGEGINLTIEMETGTGKTYTYIKTMYELNKAYGWSKFIIVVPSVAIREGVAKSFESMSEHFAQLYETQSIQHFVYNSKQLTRIDAFASESNMQAMIINMQAFNSSFDETKNNKDARIIFSRRDEFGSRRPIDILAKTNPIMIIDEPQSVLGANRGNKTRKGIKLFNPLMLLRYSATHREVLNMVYRLDAIDAYNKRLVKKIQVKGISQKGNSATSGYLYLEEVVIRKDRAPKARISLDIKTATGTRQVSRLVRQGDDLYALSGELAEYQDFYVIESIDGLSGTIQLLNGLELYEGDAVGRVTEEAMRRVQIRETIRTHLERERELYPKGIKVLSLFFIDHVDNYRRYEGDATYKGRYAEIFEDEYRQLVQELKDDELSRYDASYRDYLSRFTAEEVHNGYFSRDKRGKFIDSKVNRGEGGSNDEDAYDLIMKNKERLLSLEEPTRFIFSHSALREGWDNPNVFQICTLRETDSEIKKRQEVGRGMRLCVNSEGKRQDAEELGWSSTFDINVLTVIASQSYESFAEQLQHEIAEVVKDRPREVTEGLFTGVEYETASGDKEVITPEVARKIYRALLRHDYVDDAGLLTPAYHEAKERGELSFGDDLAPMSAVIIRTLERVFDPSSWRLDNSRDNKSGHVVEEQLKRREFQELWRRINVRSVYQVDFDTSELITKAITALDDRLRVTAIRLVVERGEMNQIEDVEALHQGTAMVREQATTYHLQETVSQHVQYDLVGSLVSATGLTRRTIVEILKGVRRETFDKFKSNPEEFIQRSARIIKDEMALAVVEQISYHRTEQRYDTNVFTEETICGRIGVDVIRSAKSLYDLVRIDSQVERSFAEDLEDSSDVVVYTKLPKGFYINTPMGRYSPDWAIAFDEHKDIKHIYFIAETKGISWERSELRGAEDAKLECAARHFEAISEHDNVVYDVVNSYQALMDKVMEG</sequence>
<dbReference type="AlphaFoldDB" id="F4KKK9"/>
<protein>
    <submittedName>
        <fullName evidence="2">Type III site-specific deoxyribonuclease</fullName>
        <ecNumber evidence="2">3.1.21.5</ecNumber>
    </submittedName>
</protein>
<keyword evidence="2" id="KW-0378">Hydrolase</keyword>
<evidence type="ECO:0000313" key="3">
    <source>
        <dbReference type="Proteomes" id="UP000006545"/>
    </source>
</evidence>
<keyword evidence="3" id="KW-1185">Reference proteome</keyword>
<dbReference type="RefSeq" id="WP_013760407.1">
    <property type="nucleotide sequence ID" value="NC_015501.1"/>
</dbReference>
<dbReference type="KEGG" id="pah:Poras_0991"/>
<dbReference type="PANTHER" id="PTHR47396:SF1">
    <property type="entry name" value="ATP-DEPENDENT HELICASE IRC3-RELATED"/>
    <property type="match status" value="1"/>
</dbReference>
<dbReference type="eggNOG" id="COG3587">
    <property type="taxonomic scope" value="Bacteria"/>
</dbReference>
<organism evidence="2 3">
    <name type="scientific">Porphyromonas asaccharolytica (strain ATCC 25260 / DSM 20707 / BCRC 10618 / CCUG 7834 / JCM 6326 / LMG 13178 / VPI 4198 / B440)</name>
    <name type="common">Bacteroides asaccharolyticus</name>
    <dbReference type="NCBI Taxonomy" id="879243"/>
    <lineage>
        <taxon>Bacteria</taxon>
        <taxon>Pseudomonadati</taxon>
        <taxon>Bacteroidota</taxon>
        <taxon>Bacteroidia</taxon>
        <taxon>Bacteroidales</taxon>
        <taxon>Porphyromonadaceae</taxon>
        <taxon>Porphyromonas</taxon>
    </lineage>
</organism>
<dbReference type="Pfam" id="PF04851">
    <property type="entry name" value="ResIII"/>
    <property type="match status" value="1"/>
</dbReference>
<evidence type="ECO:0000259" key="1">
    <source>
        <dbReference type="PROSITE" id="PS51192"/>
    </source>
</evidence>
<dbReference type="Proteomes" id="UP000006545">
    <property type="component" value="Chromosome"/>
</dbReference>
<evidence type="ECO:0000313" key="2">
    <source>
        <dbReference type="EMBL" id="AEE12934.1"/>
    </source>
</evidence>
<feature type="domain" description="Helicase ATP-binding" evidence="1">
    <location>
        <begin position="78"/>
        <end position="275"/>
    </location>
</feature>
<dbReference type="Pfam" id="PF19778">
    <property type="entry name" value="RE_endonuc"/>
    <property type="match status" value="1"/>
</dbReference>
<dbReference type="GO" id="GO:0015668">
    <property type="term" value="F:type III site-specific deoxyribonuclease activity"/>
    <property type="evidence" value="ECO:0007669"/>
    <property type="project" value="UniProtKB-EC"/>
</dbReference>
<dbReference type="OrthoDB" id="9804145at2"/>
<dbReference type="Gene3D" id="3.40.50.300">
    <property type="entry name" value="P-loop containing nucleotide triphosphate hydrolases"/>
    <property type="match status" value="2"/>
</dbReference>
<proteinExistence type="predicted"/>
<dbReference type="EC" id="3.1.21.5" evidence="2"/>
<dbReference type="SUPFAM" id="SSF52540">
    <property type="entry name" value="P-loop containing nucleoside triphosphate hydrolases"/>
    <property type="match status" value="2"/>
</dbReference>
<dbReference type="STRING" id="879243.Poras_0991"/>
<dbReference type="PROSITE" id="PS51192">
    <property type="entry name" value="HELICASE_ATP_BIND_1"/>
    <property type="match status" value="1"/>
</dbReference>
<dbReference type="InterPro" id="IPR014001">
    <property type="entry name" value="Helicase_ATP-bd"/>
</dbReference>
<dbReference type="InterPro" id="IPR045572">
    <property type="entry name" value="RE_endonuc_C"/>
</dbReference>
<dbReference type="GO" id="GO:0003677">
    <property type="term" value="F:DNA binding"/>
    <property type="evidence" value="ECO:0007669"/>
    <property type="project" value="InterPro"/>
</dbReference>
<dbReference type="SMART" id="SM00487">
    <property type="entry name" value="DEXDc"/>
    <property type="match status" value="1"/>
</dbReference>
<dbReference type="PANTHER" id="PTHR47396">
    <property type="entry name" value="TYPE I RESTRICTION ENZYME ECOKI R PROTEIN"/>
    <property type="match status" value="1"/>
</dbReference>
<reference evidence="3" key="1">
    <citation type="submission" date="2011-04" db="EMBL/GenBank/DDBJ databases">
        <title>The complete genome of Porphyromonas asaccharolytica DSM 20707.</title>
        <authorList>
            <person name="Lucas S."/>
            <person name="Han J."/>
            <person name="Lapidus A."/>
            <person name="Bruce D."/>
            <person name="Goodwin L."/>
            <person name="Pitluck S."/>
            <person name="Peters L."/>
            <person name="Kyrpides N."/>
            <person name="Mavromatis K."/>
            <person name="Ivanova N."/>
            <person name="Ovchinnikova G."/>
            <person name="Pagani I."/>
            <person name="Lu M."/>
            <person name="Detter J.C."/>
            <person name="Tapia R."/>
            <person name="Han C."/>
            <person name="Land M."/>
            <person name="Hauser L."/>
            <person name="Markowitz V."/>
            <person name="Cheng J.-F."/>
            <person name="Hugenholtz P."/>
            <person name="Woyke T."/>
            <person name="Wu D."/>
            <person name="Gronow S."/>
            <person name="Wellnitz S."/>
            <person name="Brambilla E."/>
            <person name="Klenk H.-P."/>
            <person name="Eisen J.A."/>
        </authorList>
    </citation>
    <scope>NUCLEOTIDE SEQUENCE [LARGE SCALE GENOMIC DNA]</scope>
    <source>
        <strain evidence="3">ATCC 25260 / DSM 20707 / VPI 4198</strain>
    </source>
</reference>